<dbReference type="InterPro" id="IPR006080">
    <property type="entry name" value="Beta/alpha-defensin_C"/>
</dbReference>
<keyword evidence="9" id="KW-1015">Disulfide bond</keyword>
<keyword evidence="5" id="KW-0295">Fungicide</keyword>
<dbReference type="GO" id="GO:0051673">
    <property type="term" value="P:disruption of plasma membrane integrity in another organism"/>
    <property type="evidence" value="ECO:0007669"/>
    <property type="project" value="TreeGrafter"/>
</dbReference>
<evidence type="ECO:0000256" key="9">
    <source>
        <dbReference type="ARBA" id="ARBA00023157"/>
    </source>
</evidence>
<comment type="similarity">
    <text evidence="2">Belongs to the alpha-defensin family.</text>
</comment>
<dbReference type="Ensembl" id="ENSCCAT00000020188.1">
    <property type="protein sequence ID" value="ENSCCAP00000003634.1"/>
    <property type="gene ID" value="ENSCCAG00000018648.1"/>
</dbReference>
<sequence>MRTLIILAAILLVALQAQAGLLQARADEAAAAEKKISADNNDVAISFAWDESLIPRNSGSRENMACFCRIPSCIAGERRLGTCLYQGRLWAFCC</sequence>
<evidence type="ECO:0000256" key="2">
    <source>
        <dbReference type="ARBA" id="ARBA00006519"/>
    </source>
</evidence>
<evidence type="ECO:0000256" key="7">
    <source>
        <dbReference type="ARBA" id="ARBA00022940"/>
    </source>
</evidence>
<evidence type="ECO:0000256" key="6">
    <source>
        <dbReference type="ARBA" id="ARBA00022729"/>
    </source>
</evidence>
<evidence type="ECO:0000256" key="5">
    <source>
        <dbReference type="ARBA" id="ARBA00022577"/>
    </source>
</evidence>
<dbReference type="GO" id="GO:0050829">
    <property type="term" value="P:defense response to Gram-negative bacterium"/>
    <property type="evidence" value="ECO:0007669"/>
    <property type="project" value="TreeGrafter"/>
</dbReference>
<proteinExistence type="inferred from homology"/>
<evidence type="ECO:0000256" key="10">
    <source>
        <dbReference type="SAM" id="SignalP"/>
    </source>
</evidence>
<dbReference type="SMART" id="SM01418">
    <property type="entry name" value="Defensin_propep"/>
    <property type="match status" value="1"/>
</dbReference>
<dbReference type="InterPro" id="IPR016327">
    <property type="entry name" value="Alpha-defensin"/>
</dbReference>
<dbReference type="GeneID" id="108293124"/>
<dbReference type="STRING" id="9516.ENSCCAP00000003634"/>
<feature type="chain" id="PRO_5014373853" description="Mammalian defensins domain-containing protein" evidence="10">
    <location>
        <begin position="20"/>
        <end position="94"/>
    </location>
</feature>
<dbReference type="GO" id="GO:0061844">
    <property type="term" value="P:antimicrobial humoral immune response mediated by antimicrobial peptide"/>
    <property type="evidence" value="ECO:0007669"/>
    <property type="project" value="TreeGrafter"/>
</dbReference>
<evidence type="ECO:0000259" key="11">
    <source>
        <dbReference type="PROSITE" id="PS00269"/>
    </source>
</evidence>
<accession>A0A2K5PJ05</accession>
<dbReference type="RefSeq" id="XP_017369866.1">
    <property type="nucleotide sequence ID" value="XM_017514377.2"/>
</dbReference>
<dbReference type="KEGG" id="cimi:108293124"/>
<dbReference type="GeneTree" id="ENSGT00940000153268"/>
<keyword evidence="13" id="KW-1185">Reference proteome</keyword>
<evidence type="ECO:0000313" key="13">
    <source>
        <dbReference type="Proteomes" id="UP000233040"/>
    </source>
</evidence>
<dbReference type="Pfam" id="PF00879">
    <property type="entry name" value="Defensin_propep"/>
    <property type="match status" value="1"/>
</dbReference>
<dbReference type="GO" id="GO:0019731">
    <property type="term" value="P:antibacterial humoral response"/>
    <property type="evidence" value="ECO:0007669"/>
    <property type="project" value="TreeGrafter"/>
</dbReference>
<keyword evidence="7" id="KW-0211">Defensin</keyword>
<comment type="subcellular location">
    <subcellularLocation>
        <location evidence="1">Secreted</location>
    </subcellularLocation>
</comment>
<dbReference type="PIRSF" id="PIRSF001875">
    <property type="entry name" value="Alpha-defensin"/>
    <property type="match status" value="1"/>
</dbReference>
<dbReference type="OMA" id="LRKNMAC"/>
<keyword evidence="8" id="KW-0044">Antibiotic</keyword>
<dbReference type="GO" id="GO:0071222">
    <property type="term" value="P:cellular response to lipopolysaccharide"/>
    <property type="evidence" value="ECO:0007669"/>
    <property type="project" value="TreeGrafter"/>
</dbReference>
<feature type="signal peptide" evidence="10">
    <location>
        <begin position="1"/>
        <end position="19"/>
    </location>
</feature>
<dbReference type="SMART" id="SM00048">
    <property type="entry name" value="DEFSN"/>
    <property type="match status" value="1"/>
</dbReference>
<name>A0A2K5PJ05_CEBIM</name>
<dbReference type="SUPFAM" id="SSF57392">
    <property type="entry name" value="Defensin-like"/>
    <property type="match status" value="1"/>
</dbReference>
<reference evidence="12" key="1">
    <citation type="submission" date="2025-08" db="UniProtKB">
        <authorList>
            <consortium name="Ensembl"/>
        </authorList>
    </citation>
    <scope>IDENTIFICATION</scope>
</reference>
<keyword evidence="3" id="KW-0964">Secreted</keyword>
<organism evidence="12 13">
    <name type="scientific">Cebus imitator</name>
    <name type="common">Panamanian white-faced capuchin</name>
    <name type="synonym">Cebus capucinus imitator</name>
    <dbReference type="NCBI Taxonomy" id="2715852"/>
    <lineage>
        <taxon>Eukaryota</taxon>
        <taxon>Metazoa</taxon>
        <taxon>Chordata</taxon>
        <taxon>Craniata</taxon>
        <taxon>Vertebrata</taxon>
        <taxon>Euteleostomi</taxon>
        <taxon>Mammalia</taxon>
        <taxon>Eutheria</taxon>
        <taxon>Euarchontoglires</taxon>
        <taxon>Primates</taxon>
        <taxon>Haplorrhini</taxon>
        <taxon>Platyrrhini</taxon>
        <taxon>Cebidae</taxon>
        <taxon>Cebinae</taxon>
        <taxon>Cebus</taxon>
    </lineage>
</organism>
<dbReference type="GO" id="GO:0050830">
    <property type="term" value="P:defense response to Gram-positive bacterium"/>
    <property type="evidence" value="ECO:0007669"/>
    <property type="project" value="TreeGrafter"/>
</dbReference>
<evidence type="ECO:0000256" key="1">
    <source>
        <dbReference type="ARBA" id="ARBA00004613"/>
    </source>
</evidence>
<reference evidence="12" key="2">
    <citation type="submission" date="2025-09" db="UniProtKB">
        <authorList>
            <consortium name="Ensembl"/>
        </authorList>
    </citation>
    <scope>IDENTIFICATION</scope>
</reference>
<dbReference type="InterPro" id="IPR002366">
    <property type="entry name" value="Alpha-defensin_N"/>
</dbReference>
<dbReference type="PANTHER" id="PTHR11876">
    <property type="entry name" value="ALPHA-DEFENSIN 1"/>
    <property type="match status" value="1"/>
</dbReference>
<dbReference type="PANTHER" id="PTHR11876:SF19">
    <property type="entry name" value="NEUTROPHIL DEFENSIN 1-RELATED"/>
    <property type="match status" value="1"/>
</dbReference>
<evidence type="ECO:0000313" key="12">
    <source>
        <dbReference type="Ensembl" id="ENSCCAP00000003634.1"/>
    </source>
</evidence>
<dbReference type="InterPro" id="IPR006081">
    <property type="entry name" value="Alpha-defensin_C"/>
</dbReference>
<dbReference type="GO" id="GO:0050832">
    <property type="term" value="P:defense response to fungus"/>
    <property type="evidence" value="ECO:0007669"/>
    <property type="project" value="UniProtKB-KW"/>
</dbReference>
<dbReference type="PROSITE" id="PS00269">
    <property type="entry name" value="DEFENSIN"/>
    <property type="match status" value="1"/>
</dbReference>
<protein>
    <recommendedName>
        <fullName evidence="11">Mammalian defensins domain-containing protein</fullName>
    </recommendedName>
</protein>
<evidence type="ECO:0000256" key="4">
    <source>
        <dbReference type="ARBA" id="ARBA00022529"/>
    </source>
</evidence>
<dbReference type="GO" id="GO:0005615">
    <property type="term" value="C:extracellular space"/>
    <property type="evidence" value="ECO:0007669"/>
    <property type="project" value="InterPro"/>
</dbReference>
<evidence type="ECO:0000256" key="3">
    <source>
        <dbReference type="ARBA" id="ARBA00022525"/>
    </source>
</evidence>
<dbReference type="GO" id="GO:0031012">
    <property type="term" value="C:extracellular matrix"/>
    <property type="evidence" value="ECO:0007669"/>
    <property type="project" value="TreeGrafter"/>
</dbReference>
<keyword evidence="6 10" id="KW-0732">Signal</keyword>
<feature type="domain" description="Mammalian defensins" evidence="11">
    <location>
        <begin position="66"/>
        <end position="94"/>
    </location>
</feature>
<evidence type="ECO:0000256" key="8">
    <source>
        <dbReference type="ARBA" id="ARBA00023022"/>
    </source>
</evidence>
<dbReference type="AlphaFoldDB" id="A0A2K5PJ05"/>
<keyword evidence="4" id="KW-0929">Antimicrobial</keyword>
<dbReference type="GO" id="GO:0002227">
    <property type="term" value="P:innate immune response in mucosa"/>
    <property type="evidence" value="ECO:0007669"/>
    <property type="project" value="TreeGrafter"/>
</dbReference>
<dbReference type="Proteomes" id="UP000233040">
    <property type="component" value="Unassembled WGS sequence"/>
</dbReference>
<dbReference type="GO" id="GO:0031640">
    <property type="term" value="P:killing of cells of another organism"/>
    <property type="evidence" value="ECO:0007669"/>
    <property type="project" value="UniProtKB-KW"/>
</dbReference>
<dbReference type="Pfam" id="PF00323">
    <property type="entry name" value="Defensin_1"/>
    <property type="match status" value="1"/>
</dbReference>